<dbReference type="GO" id="GO:0043565">
    <property type="term" value="F:sequence-specific DNA binding"/>
    <property type="evidence" value="ECO:0007669"/>
    <property type="project" value="InterPro"/>
</dbReference>
<dbReference type="Pfam" id="PF02954">
    <property type="entry name" value="HTH_8"/>
    <property type="match status" value="1"/>
</dbReference>
<proteinExistence type="predicted"/>
<reference evidence="3" key="1">
    <citation type="journal article" date="2019" name="Sci. Rep.">
        <title>Draft genome of Tanacetum cinerariifolium, the natural source of mosquito coil.</title>
        <authorList>
            <person name="Yamashiro T."/>
            <person name="Shiraishi A."/>
            <person name="Satake H."/>
            <person name="Nakayama K."/>
        </authorList>
    </citation>
    <scope>NUCLEOTIDE SEQUENCE</scope>
</reference>
<gene>
    <name evidence="3" type="ORF">Tci_888284</name>
</gene>
<name>A0A699TZ84_TANCI</name>
<evidence type="ECO:0000259" key="2">
    <source>
        <dbReference type="Pfam" id="PF02954"/>
    </source>
</evidence>
<dbReference type="SUPFAM" id="SSF46689">
    <property type="entry name" value="Homeodomain-like"/>
    <property type="match status" value="1"/>
</dbReference>
<feature type="non-terminal residue" evidence="3">
    <location>
        <position position="141"/>
    </location>
</feature>
<dbReference type="InterPro" id="IPR009057">
    <property type="entry name" value="Homeodomain-like_sf"/>
</dbReference>
<sequence>CFDDLPILIRQSAAQKAAEIEHSESPLDDAERSALVATLEAQRWHMTHAAKELGVSRNTLYRKLQVGHAHSYSGYLRHVHGFAGGSRQGFGPYSHRLRCQRLPADEHAARSAGHHVDARLRPGTPGTCTGSGGGRQRHVAR</sequence>
<feature type="domain" description="DNA binding HTH" evidence="2">
    <location>
        <begin position="27"/>
        <end position="65"/>
    </location>
</feature>
<protein>
    <recommendedName>
        <fullName evidence="2">DNA binding HTH domain-containing protein</fullName>
    </recommendedName>
</protein>
<evidence type="ECO:0000313" key="3">
    <source>
        <dbReference type="EMBL" id="GFD16315.1"/>
    </source>
</evidence>
<dbReference type="InterPro" id="IPR002197">
    <property type="entry name" value="HTH_Fis"/>
</dbReference>
<dbReference type="EMBL" id="BKCJ011292500">
    <property type="protein sequence ID" value="GFD16315.1"/>
    <property type="molecule type" value="Genomic_DNA"/>
</dbReference>
<organism evidence="3">
    <name type="scientific">Tanacetum cinerariifolium</name>
    <name type="common">Dalmatian daisy</name>
    <name type="synonym">Chrysanthemum cinerariifolium</name>
    <dbReference type="NCBI Taxonomy" id="118510"/>
    <lineage>
        <taxon>Eukaryota</taxon>
        <taxon>Viridiplantae</taxon>
        <taxon>Streptophyta</taxon>
        <taxon>Embryophyta</taxon>
        <taxon>Tracheophyta</taxon>
        <taxon>Spermatophyta</taxon>
        <taxon>Magnoliopsida</taxon>
        <taxon>eudicotyledons</taxon>
        <taxon>Gunneridae</taxon>
        <taxon>Pentapetalae</taxon>
        <taxon>asterids</taxon>
        <taxon>campanulids</taxon>
        <taxon>Asterales</taxon>
        <taxon>Asteraceae</taxon>
        <taxon>Asteroideae</taxon>
        <taxon>Anthemideae</taxon>
        <taxon>Anthemidinae</taxon>
        <taxon>Tanacetum</taxon>
    </lineage>
</organism>
<feature type="region of interest" description="Disordered" evidence="1">
    <location>
        <begin position="113"/>
        <end position="141"/>
    </location>
</feature>
<dbReference type="PRINTS" id="PR01590">
    <property type="entry name" value="HTHFIS"/>
</dbReference>
<feature type="non-terminal residue" evidence="3">
    <location>
        <position position="1"/>
    </location>
</feature>
<dbReference type="AlphaFoldDB" id="A0A699TZ84"/>
<dbReference type="Gene3D" id="1.10.10.60">
    <property type="entry name" value="Homeodomain-like"/>
    <property type="match status" value="1"/>
</dbReference>
<comment type="caution">
    <text evidence="3">The sequence shown here is derived from an EMBL/GenBank/DDBJ whole genome shotgun (WGS) entry which is preliminary data.</text>
</comment>
<accession>A0A699TZ84</accession>
<evidence type="ECO:0000256" key="1">
    <source>
        <dbReference type="SAM" id="MobiDB-lite"/>
    </source>
</evidence>